<dbReference type="InterPro" id="IPR029058">
    <property type="entry name" value="AB_hydrolase_fold"/>
</dbReference>
<reference evidence="7" key="1">
    <citation type="submission" date="2023-04" db="EMBL/GenBank/DDBJ databases">
        <title>Black Yeasts Isolated from many extreme environments.</title>
        <authorList>
            <person name="Coleine C."/>
            <person name="Stajich J.E."/>
            <person name="Selbmann L."/>
        </authorList>
    </citation>
    <scope>NUCLEOTIDE SEQUENCE</scope>
    <source>
        <strain evidence="7">CCFEE 5312</strain>
    </source>
</reference>
<keyword evidence="8" id="KW-1185">Reference proteome</keyword>
<dbReference type="SUPFAM" id="SSF53474">
    <property type="entry name" value="alpha/beta-Hydrolases"/>
    <property type="match status" value="1"/>
</dbReference>
<proteinExistence type="inferred from homology"/>
<accession>A0AAJ0LW32</accession>
<dbReference type="PANTHER" id="PTHR11010">
    <property type="entry name" value="PROTEASE S28 PRO-X CARBOXYPEPTIDASE-RELATED"/>
    <property type="match status" value="1"/>
</dbReference>
<gene>
    <name evidence="7" type="ORF">LTR09_001678</name>
</gene>
<evidence type="ECO:0000256" key="6">
    <source>
        <dbReference type="SAM" id="SignalP"/>
    </source>
</evidence>
<dbReference type="Proteomes" id="UP001271007">
    <property type="component" value="Unassembled WGS sequence"/>
</dbReference>
<dbReference type="Gene3D" id="3.40.50.1820">
    <property type="entry name" value="alpha/beta hydrolase"/>
    <property type="match status" value="2"/>
</dbReference>
<feature type="signal peptide" evidence="6">
    <location>
        <begin position="1"/>
        <end position="16"/>
    </location>
</feature>
<keyword evidence="5" id="KW-0325">Glycoprotein</keyword>
<evidence type="ECO:0008006" key="9">
    <source>
        <dbReference type="Google" id="ProtNLM"/>
    </source>
</evidence>
<dbReference type="EMBL" id="JAWDJX010000003">
    <property type="protein sequence ID" value="KAK3057494.1"/>
    <property type="molecule type" value="Genomic_DNA"/>
</dbReference>
<dbReference type="AlphaFoldDB" id="A0AAJ0LW32"/>
<evidence type="ECO:0000313" key="7">
    <source>
        <dbReference type="EMBL" id="KAK3057494.1"/>
    </source>
</evidence>
<dbReference type="InterPro" id="IPR008758">
    <property type="entry name" value="Peptidase_S28"/>
</dbReference>
<comment type="similarity">
    <text evidence="1">Belongs to the peptidase S28 family.</text>
</comment>
<organism evidence="7 8">
    <name type="scientific">Extremus antarcticus</name>
    <dbReference type="NCBI Taxonomy" id="702011"/>
    <lineage>
        <taxon>Eukaryota</taxon>
        <taxon>Fungi</taxon>
        <taxon>Dikarya</taxon>
        <taxon>Ascomycota</taxon>
        <taxon>Pezizomycotina</taxon>
        <taxon>Dothideomycetes</taxon>
        <taxon>Dothideomycetidae</taxon>
        <taxon>Mycosphaerellales</taxon>
        <taxon>Extremaceae</taxon>
        <taxon>Extremus</taxon>
    </lineage>
</organism>
<evidence type="ECO:0000256" key="1">
    <source>
        <dbReference type="ARBA" id="ARBA00011079"/>
    </source>
</evidence>
<dbReference type="Pfam" id="PF05577">
    <property type="entry name" value="Peptidase_S28"/>
    <property type="match status" value="1"/>
</dbReference>
<feature type="chain" id="PRO_5042539882" description="Extracelular serine carboxypeptidase" evidence="6">
    <location>
        <begin position="17"/>
        <end position="541"/>
    </location>
</feature>
<evidence type="ECO:0000256" key="2">
    <source>
        <dbReference type="ARBA" id="ARBA00022670"/>
    </source>
</evidence>
<sequence>MKLLLLLTAFLYSSEAALHRFARSHDKALARRQSAETEDYKPHYFQQKIDHHPTSPRYAPHTEDTFQQRYYFDASFYKPGGPVFLYIGGETAGPNRFANLQTGIIRLLMESAGGLGVILENRYYGHSYPFPNSTTDNLRFLTTEQTIADNAYFAQHAKFSGVGGKTSISAPHSPWILYGGSLAGAETAFSLHEYGGDGGILWAGIAASGTTKALLEYPQWYAPIQKYGPQDCVASITAIVDNIDQVFDSGDADMINKMKSVFGMESLSDGDFAQAIAWPIGGPFIYLANTWQELNWDPLSGSNDFWLFCTNVTNLDAPESITSVDYELSSVTNGEPWTNLGNYANYIKKYLIPAACPDIAVNSTACANTQDADYWADTSNSGDRSYLYTTCTEYGVYQVAPKHGPSLIANPLQVSYTQQWCDWAFAPGQYNAISSTPNLWRTNKYGGYNVSQKRLAHIDGDQDVWLDVCYHSNLAPLRYSTSLQEETDHPQLLISGGGHHWDSNALGSVKNITLEPQFIQNVHLWEIRTVERWMREWHASH</sequence>
<evidence type="ECO:0000256" key="4">
    <source>
        <dbReference type="ARBA" id="ARBA00022801"/>
    </source>
</evidence>
<name>A0AAJ0LW32_9PEZI</name>
<evidence type="ECO:0000313" key="8">
    <source>
        <dbReference type="Proteomes" id="UP001271007"/>
    </source>
</evidence>
<dbReference type="GO" id="GO:0008239">
    <property type="term" value="F:dipeptidyl-peptidase activity"/>
    <property type="evidence" value="ECO:0007669"/>
    <property type="project" value="TreeGrafter"/>
</dbReference>
<comment type="caution">
    <text evidence="7">The sequence shown here is derived from an EMBL/GenBank/DDBJ whole genome shotgun (WGS) entry which is preliminary data.</text>
</comment>
<keyword evidence="4" id="KW-0378">Hydrolase</keyword>
<keyword evidence="2" id="KW-0645">Protease</keyword>
<dbReference type="GO" id="GO:0006508">
    <property type="term" value="P:proteolysis"/>
    <property type="evidence" value="ECO:0007669"/>
    <property type="project" value="UniProtKB-KW"/>
</dbReference>
<evidence type="ECO:0000256" key="3">
    <source>
        <dbReference type="ARBA" id="ARBA00022729"/>
    </source>
</evidence>
<dbReference type="PANTHER" id="PTHR11010:SF117">
    <property type="entry name" value="SERINE PROTEASE 16"/>
    <property type="match status" value="1"/>
</dbReference>
<dbReference type="GO" id="GO:0070008">
    <property type="term" value="F:serine-type exopeptidase activity"/>
    <property type="evidence" value="ECO:0007669"/>
    <property type="project" value="InterPro"/>
</dbReference>
<protein>
    <recommendedName>
        <fullName evidence="9">Extracelular serine carboxypeptidase</fullName>
    </recommendedName>
</protein>
<evidence type="ECO:0000256" key="5">
    <source>
        <dbReference type="ARBA" id="ARBA00023180"/>
    </source>
</evidence>
<keyword evidence="3 6" id="KW-0732">Signal</keyword>